<sequence>MLSEKQAGVETRLSYYLGAFLLLIIIGVVGIYYLNAPFVEFGPDTYGYLGAVHQLQTTGNPVNYFRLPTYSIFILGVYAFTHQGNLMAVSIVQGILFICAVAEIYLLTLLITRRPWIAFLVGLLVGTNIFLLYSAKLIMAEGLSLWLLTTVMLNAIVFLKTLRPLFLWISSGCLLFLLFARPEWVLFPCLLFLILIVFTWKKLPRRTIALPVISSLAVMYLLIGGYIYANARINNVASLSTVTNMNLIGKVLQYRMQDETPYNPYLSHIYDDYLRQGHASPFYIASHAPGIGDHYAQASADWAKNIILHHPVEFLMKSVPLFFTSLYYYPAPSIPHIAPGKFVNIINPLLLIQLRLSTTNILFPLCALIWLTLCCYRKTRHAFGVQTMGLLVLTVVYAVIITTLGSYSESEYPRIHVIFDPLITLVVWGSFGLGIYQLLSFLRGRKKAGFSR</sequence>
<dbReference type="AlphaFoldDB" id="D6TZ26"/>
<feature type="transmembrane region" description="Helical" evidence="1">
    <location>
        <begin position="145"/>
        <end position="178"/>
    </location>
</feature>
<feature type="transmembrane region" description="Helical" evidence="1">
    <location>
        <begin position="207"/>
        <end position="229"/>
    </location>
</feature>
<comment type="caution">
    <text evidence="2">The sequence shown here is derived from an EMBL/GenBank/DDBJ whole genome shotgun (WGS) entry which is preliminary data.</text>
</comment>
<evidence type="ECO:0000313" key="3">
    <source>
        <dbReference type="Proteomes" id="UP000004508"/>
    </source>
</evidence>
<keyword evidence="1" id="KW-0812">Transmembrane</keyword>
<dbReference type="InParanoid" id="D6TZ26"/>
<proteinExistence type="predicted"/>
<keyword evidence="3" id="KW-1185">Reference proteome</keyword>
<feature type="transmembrane region" description="Helical" evidence="1">
    <location>
        <begin position="388"/>
        <end position="407"/>
    </location>
</feature>
<name>D6TZ26_KTERA</name>
<reference evidence="2 3" key="1">
    <citation type="journal article" date="2011" name="Stand. Genomic Sci.">
        <title>Non-contiguous finished genome sequence and contextual data of the filamentous soil bacterium Ktedonobacter racemifer type strain (SOSP1-21).</title>
        <authorList>
            <person name="Chang Y.J."/>
            <person name="Land M."/>
            <person name="Hauser L."/>
            <person name="Chertkov O."/>
            <person name="Del Rio T.G."/>
            <person name="Nolan M."/>
            <person name="Copeland A."/>
            <person name="Tice H."/>
            <person name="Cheng J.F."/>
            <person name="Lucas S."/>
            <person name="Han C."/>
            <person name="Goodwin L."/>
            <person name="Pitluck S."/>
            <person name="Ivanova N."/>
            <person name="Ovchinikova G."/>
            <person name="Pati A."/>
            <person name="Chen A."/>
            <person name="Palaniappan K."/>
            <person name="Mavromatis K."/>
            <person name="Liolios K."/>
            <person name="Brettin T."/>
            <person name="Fiebig A."/>
            <person name="Rohde M."/>
            <person name="Abt B."/>
            <person name="Goker M."/>
            <person name="Detter J.C."/>
            <person name="Woyke T."/>
            <person name="Bristow J."/>
            <person name="Eisen J.A."/>
            <person name="Markowitz V."/>
            <person name="Hugenholtz P."/>
            <person name="Kyrpides N.C."/>
            <person name="Klenk H.P."/>
            <person name="Lapidus A."/>
        </authorList>
    </citation>
    <scope>NUCLEOTIDE SEQUENCE [LARGE SCALE GENOMIC DNA]</scope>
    <source>
        <strain evidence="3">DSM 44963</strain>
    </source>
</reference>
<dbReference type="EMBL" id="ADVG01000004">
    <property type="protein sequence ID" value="EFH81816.1"/>
    <property type="molecule type" value="Genomic_DNA"/>
</dbReference>
<gene>
    <name evidence="2" type="ORF">Krac_2568</name>
</gene>
<keyword evidence="1" id="KW-1133">Transmembrane helix</keyword>
<keyword evidence="1" id="KW-0472">Membrane</keyword>
<feature type="transmembrane region" description="Helical" evidence="1">
    <location>
        <begin position="88"/>
        <end position="110"/>
    </location>
</feature>
<feature type="transmembrane region" description="Helical" evidence="1">
    <location>
        <begin position="12"/>
        <end position="34"/>
    </location>
</feature>
<evidence type="ECO:0000313" key="2">
    <source>
        <dbReference type="EMBL" id="EFH81816.1"/>
    </source>
</evidence>
<accession>D6TZ26</accession>
<protein>
    <recommendedName>
        <fullName evidence="4">Glycosyltransferase RgtA/B/C/D-like domain-containing protein</fullName>
    </recommendedName>
</protein>
<feature type="transmembrane region" description="Helical" evidence="1">
    <location>
        <begin position="357"/>
        <end position="376"/>
    </location>
</feature>
<feature type="transmembrane region" description="Helical" evidence="1">
    <location>
        <begin position="184"/>
        <end position="200"/>
    </location>
</feature>
<dbReference type="OrthoDB" id="145364at2"/>
<evidence type="ECO:0008006" key="4">
    <source>
        <dbReference type="Google" id="ProtNLM"/>
    </source>
</evidence>
<evidence type="ECO:0000256" key="1">
    <source>
        <dbReference type="SAM" id="Phobius"/>
    </source>
</evidence>
<feature type="transmembrane region" description="Helical" evidence="1">
    <location>
        <begin position="422"/>
        <end position="442"/>
    </location>
</feature>
<feature type="transmembrane region" description="Helical" evidence="1">
    <location>
        <begin position="116"/>
        <end position="133"/>
    </location>
</feature>
<organism evidence="2 3">
    <name type="scientific">Ktedonobacter racemifer DSM 44963</name>
    <dbReference type="NCBI Taxonomy" id="485913"/>
    <lineage>
        <taxon>Bacteria</taxon>
        <taxon>Bacillati</taxon>
        <taxon>Chloroflexota</taxon>
        <taxon>Ktedonobacteria</taxon>
        <taxon>Ktedonobacterales</taxon>
        <taxon>Ktedonobacteraceae</taxon>
        <taxon>Ktedonobacter</taxon>
    </lineage>
</organism>
<dbReference type="Proteomes" id="UP000004508">
    <property type="component" value="Unassembled WGS sequence"/>
</dbReference>
<feature type="transmembrane region" description="Helical" evidence="1">
    <location>
        <begin position="64"/>
        <end position="81"/>
    </location>
</feature>
<dbReference type="RefSeq" id="WP_007919422.1">
    <property type="nucleotide sequence ID" value="NZ_ADVG01000004.1"/>
</dbReference>